<keyword evidence="1" id="KW-0732">Signal</keyword>
<dbReference type="SMART" id="SM00460">
    <property type="entry name" value="TGc"/>
    <property type="match status" value="1"/>
</dbReference>
<evidence type="ECO:0000313" key="3">
    <source>
        <dbReference type="EMBL" id="MCX2802306.1"/>
    </source>
</evidence>
<feature type="domain" description="Transglutaminase-like" evidence="2">
    <location>
        <begin position="188"/>
        <end position="251"/>
    </location>
</feature>
<dbReference type="Proteomes" id="UP001209730">
    <property type="component" value="Unassembled WGS sequence"/>
</dbReference>
<sequence>MTGRKKLFSTLLLLFDWLGASLGFAASAQPVTLTAEVTVVNNSDRNIDGYVHRFSVPVRDHMQQKLVAIRYDYPEGFERKAHRRGDSDYVELRWNIPARTTSVRRVHFDLELSSYNYRKVPDSVDPNPAVYYLQPRKYIESNSSAIQRLAAQIERTYETDEERLRAAFLLPQQMIEYRVQPTEGALYAIKHGKGDCTEFAALFVALARAMGFPARMTTDFLFTSRTEFRQPNHHSAEVYLHGKWIPVDPNLALDPKFGYGFGVGKAKKIVLNRDFSWVWSNLWPKSFRGYSRYTDVKVHWKIHRDGKDGY</sequence>
<comment type="caution">
    <text evidence="3">The sequence shown here is derived from an EMBL/GenBank/DDBJ whole genome shotgun (WGS) entry which is preliminary data.</text>
</comment>
<evidence type="ECO:0000256" key="1">
    <source>
        <dbReference type="SAM" id="SignalP"/>
    </source>
</evidence>
<dbReference type="AlphaFoldDB" id="A0AB35HY66"/>
<dbReference type="Gene3D" id="3.10.620.30">
    <property type="match status" value="1"/>
</dbReference>
<dbReference type="RefSeq" id="WP_266002090.1">
    <property type="nucleotide sequence ID" value="NZ_JAPHQA010000010.1"/>
</dbReference>
<gene>
    <name evidence="3" type="ORF">OQJ68_10970</name>
</gene>
<feature type="chain" id="PRO_5044222951" evidence="1">
    <location>
        <begin position="26"/>
        <end position="310"/>
    </location>
</feature>
<organism evidence="3 4">
    <name type="scientific">Microbulbifer thermotolerans</name>
    <dbReference type="NCBI Taxonomy" id="252514"/>
    <lineage>
        <taxon>Bacteria</taxon>
        <taxon>Pseudomonadati</taxon>
        <taxon>Pseudomonadota</taxon>
        <taxon>Gammaproteobacteria</taxon>
        <taxon>Cellvibrionales</taxon>
        <taxon>Microbulbiferaceae</taxon>
        <taxon>Microbulbifer</taxon>
    </lineage>
</organism>
<dbReference type="InterPro" id="IPR002931">
    <property type="entry name" value="Transglutaminase-like"/>
</dbReference>
<dbReference type="Pfam" id="PF01841">
    <property type="entry name" value="Transglut_core"/>
    <property type="match status" value="1"/>
</dbReference>
<proteinExistence type="predicted"/>
<reference evidence="3" key="1">
    <citation type="submission" date="2022-11" db="EMBL/GenBank/DDBJ databases">
        <title>Chitin-degrading and fungicidal potential of chitinolytic bacterial strains from marine environment of the Pacific Ocean regions.</title>
        <authorList>
            <person name="Pentekhina I."/>
            <person name="Nedashkovskaya O."/>
            <person name="Seitkalieva A."/>
            <person name="Podvolotskaya A."/>
            <person name="Tekutyeva L."/>
            <person name="Balabanova L."/>
        </authorList>
    </citation>
    <scope>NUCLEOTIDE SEQUENCE</scope>
    <source>
        <strain evidence="3">KMM 6838</strain>
    </source>
</reference>
<name>A0AB35HY66_MICTH</name>
<evidence type="ECO:0000259" key="2">
    <source>
        <dbReference type="SMART" id="SM00460"/>
    </source>
</evidence>
<protein>
    <submittedName>
        <fullName evidence="3">Transglutaminase-like domain-containing protein</fullName>
    </submittedName>
</protein>
<accession>A0AB35HY66</accession>
<feature type="signal peptide" evidence="1">
    <location>
        <begin position="1"/>
        <end position="25"/>
    </location>
</feature>
<dbReference type="InterPro" id="IPR038765">
    <property type="entry name" value="Papain-like_cys_pep_sf"/>
</dbReference>
<dbReference type="PANTHER" id="PTHR33490">
    <property type="entry name" value="BLR5614 PROTEIN-RELATED"/>
    <property type="match status" value="1"/>
</dbReference>
<dbReference type="SUPFAM" id="SSF54001">
    <property type="entry name" value="Cysteine proteinases"/>
    <property type="match status" value="1"/>
</dbReference>
<evidence type="ECO:0000313" key="4">
    <source>
        <dbReference type="Proteomes" id="UP001209730"/>
    </source>
</evidence>
<dbReference type="EMBL" id="JAPHQB010000016">
    <property type="protein sequence ID" value="MCX2802306.1"/>
    <property type="molecule type" value="Genomic_DNA"/>
</dbReference>